<keyword evidence="3" id="KW-1185">Reference proteome</keyword>
<dbReference type="InterPro" id="IPR053959">
    <property type="entry name" value="YvlB/LiaX_N"/>
</dbReference>
<evidence type="ECO:0000313" key="2">
    <source>
        <dbReference type="EMBL" id="KOA19839.1"/>
    </source>
</evidence>
<dbReference type="STRING" id="36844.SAMN04488501_10264"/>
<protein>
    <recommendedName>
        <fullName evidence="1">YvlB/LiaX N-terminal domain-containing protein</fullName>
    </recommendedName>
</protein>
<dbReference type="AlphaFoldDB" id="A0A0L6ZA43"/>
<organism evidence="2 3">
    <name type="scientific">Clostridium homopropionicum DSM 5847</name>
    <dbReference type="NCBI Taxonomy" id="1121318"/>
    <lineage>
        <taxon>Bacteria</taxon>
        <taxon>Bacillati</taxon>
        <taxon>Bacillota</taxon>
        <taxon>Clostridia</taxon>
        <taxon>Eubacteriales</taxon>
        <taxon>Clostridiaceae</taxon>
        <taxon>Clostridium</taxon>
    </lineage>
</organism>
<accession>A0A0L6ZA43</accession>
<evidence type="ECO:0000313" key="3">
    <source>
        <dbReference type="Proteomes" id="UP000037043"/>
    </source>
</evidence>
<comment type="caution">
    <text evidence="2">The sequence shown here is derived from an EMBL/GenBank/DDBJ whole genome shotgun (WGS) entry which is preliminary data.</text>
</comment>
<dbReference type="EMBL" id="LHUR01000022">
    <property type="protein sequence ID" value="KOA19839.1"/>
    <property type="molecule type" value="Genomic_DNA"/>
</dbReference>
<dbReference type="Pfam" id="PF22746">
    <property type="entry name" value="SHOCT-like_DUF2089-C"/>
    <property type="match status" value="1"/>
</dbReference>
<evidence type="ECO:0000259" key="1">
    <source>
        <dbReference type="Pfam" id="PF22746"/>
    </source>
</evidence>
<feature type="domain" description="YvlB/LiaX N-terminal" evidence="1">
    <location>
        <begin position="3"/>
        <end position="34"/>
    </location>
</feature>
<proteinExistence type="predicted"/>
<dbReference type="RefSeq" id="WP_052221465.1">
    <property type="nucleotide sequence ID" value="NZ_LHUR01000022.1"/>
</dbReference>
<sequence length="129" mass="14117">MKEDISRILKMVEEGKIDADKATDLISAIKEKEKDILTTLDLTKGNNEDRMLKVKVRSIKGDNVDVKLPIKFVKAMLNASGKIPGIAMGTENGFNFDMKAIADAIDNDINGKIVDVKSANGDIVEVIIE</sequence>
<reference evidence="3" key="1">
    <citation type="submission" date="2015-08" db="EMBL/GenBank/DDBJ databases">
        <title>Genome sequence of the strict anaerobe Clostridium homopropionicum LuHBu1 (DSM 5847T).</title>
        <authorList>
            <person name="Poehlein A."/>
            <person name="Beck M."/>
            <person name="Schiel-Bengelsdorf B."/>
            <person name="Bengelsdorf F.R."/>
            <person name="Daniel R."/>
            <person name="Duerre P."/>
        </authorList>
    </citation>
    <scope>NUCLEOTIDE SEQUENCE [LARGE SCALE GENOMIC DNA]</scope>
    <source>
        <strain evidence="3">DSM 5847</strain>
    </source>
</reference>
<name>A0A0L6ZA43_9CLOT</name>
<dbReference type="Proteomes" id="UP000037043">
    <property type="component" value="Unassembled WGS sequence"/>
</dbReference>
<dbReference type="PATRIC" id="fig|1121318.3.peg.1948"/>
<gene>
    <name evidence="2" type="ORF">CLHOM_19280</name>
</gene>